<organism evidence="7 8">
    <name type="scientific">Plectonema cf. radiosum LEGE 06105</name>
    <dbReference type="NCBI Taxonomy" id="945769"/>
    <lineage>
        <taxon>Bacteria</taxon>
        <taxon>Bacillati</taxon>
        <taxon>Cyanobacteriota</taxon>
        <taxon>Cyanophyceae</taxon>
        <taxon>Oscillatoriophycideae</taxon>
        <taxon>Oscillatoriales</taxon>
        <taxon>Microcoleaceae</taxon>
        <taxon>Plectonema</taxon>
    </lineage>
</organism>
<protein>
    <submittedName>
        <fullName evidence="7">Recombinase family protein</fullName>
    </submittedName>
</protein>
<dbReference type="PANTHER" id="PTHR30461">
    <property type="entry name" value="DNA-INVERTASE FROM LAMBDOID PROPHAGE"/>
    <property type="match status" value="1"/>
</dbReference>
<feature type="domain" description="Resolvase/invertase-type recombinase catalytic" evidence="6">
    <location>
        <begin position="4"/>
        <end position="148"/>
    </location>
</feature>
<proteinExistence type="predicted"/>
<sequence length="493" mass="56945">MAKVIWAYCRVSTKEQAYSVEESLSTQINRCRLYGASRTYFDIDKRTKDMRPGLAQLLEDIENSKPGDIDELVFTRLDRVASSPVTFYTLLAALKKKKIKPVAMDDSLDLESVGGELSADIRLAVSKHEIQMLGLRIRKSLEYRRSQGIPHPKMPFGYVLIDDDYAFDYTPVLCHLEDKREYSVHDIVTMVFKAFSETHSIRGTSHWVTNYFGLYHGVERNKQRQSHIVEGNADIKLPIKQNIGKRFPHCTLRFSSTMISYMLKNLAYAGNPDTRFEHDKPYISHIQYQKNQEIIKKNKCNPKSDRTRNQNEYSGKIRCAICDGTVSRTFQPGRKQPYYFCRAAKVDGHCTNKKFIAKSNLEKQVVKQLKDSAVTLAKRTLTFQKREDISETSEVKKLKSQINALKQITPSSVEIEDVIKSLQIKLERELVKTIEVKSDNEVLLRDFISAFSYLDNEMWDNFSVLDKIKLIDLYVDFISLGMDKIVRVNLRIN</sequence>
<dbReference type="SUPFAM" id="SSF53041">
    <property type="entry name" value="Resolvase-like"/>
    <property type="match status" value="1"/>
</dbReference>
<dbReference type="InterPro" id="IPR006119">
    <property type="entry name" value="Resolv_N"/>
</dbReference>
<evidence type="ECO:0000256" key="4">
    <source>
        <dbReference type="PIRSR" id="PIRSR606118-50"/>
    </source>
</evidence>
<dbReference type="GO" id="GO:0003677">
    <property type="term" value="F:DNA binding"/>
    <property type="evidence" value="ECO:0007669"/>
    <property type="project" value="UniProtKB-KW"/>
</dbReference>
<evidence type="ECO:0000256" key="3">
    <source>
        <dbReference type="ARBA" id="ARBA00023172"/>
    </source>
</evidence>
<evidence type="ECO:0000313" key="7">
    <source>
        <dbReference type="EMBL" id="MBE9214611.1"/>
    </source>
</evidence>
<dbReference type="SMART" id="SM00857">
    <property type="entry name" value="Resolvase"/>
    <property type="match status" value="1"/>
</dbReference>
<dbReference type="NCBIfam" id="NF041201">
    <property type="entry name" value="recomb_XisF"/>
    <property type="match status" value="1"/>
</dbReference>
<dbReference type="InterPro" id="IPR006118">
    <property type="entry name" value="Recombinase_CS"/>
</dbReference>
<accession>A0A8J7F1V7</accession>
<dbReference type="PANTHER" id="PTHR30461:SF23">
    <property type="entry name" value="DNA RECOMBINASE-RELATED"/>
    <property type="match status" value="1"/>
</dbReference>
<dbReference type="RefSeq" id="WP_193922558.1">
    <property type="nucleotide sequence ID" value="NZ_JADEWL010000065.1"/>
</dbReference>
<evidence type="ECO:0000256" key="1">
    <source>
        <dbReference type="ARBA" id="ARBA00022908"/>
    </source>
</evidence>
<keyword evidence="3" id="KW-0233">DNA recombination</keyword>
<dbReference type="Pfam" id="PF13408">
    <property type="entry name" value="Zn_ribbon_recom"/>
    <property type="match status" value="1"/>
</dbReference>
<evidence type="ECO:0000256" key="5">
    <source>
        <dbReference type="PROSITE-ProRule" id="PRU10137"/>
    </source>
</evidence>
<dbReference type="Pfam" id="PF00239">
    <property type="entry name" value="Resolvase"/>
    <property type="match status" value="1"/>
</dbReference>
<reference evidence="7" key="1">
    <citation type="submission" date="2020-10" db="EMBL/GenBank/DDBJ databases">
        <authorList>
            <person name="Castelo-Branco R."/>
            <person name="Eusebio N."/>
            <person name="Adriana R."/>
            <person name="Vieira A."/>
            <person name="Brugerolle De Fraissinette N."/>
            <person name="Rezende De Castro R."/>
            <person name="Schneider M.P."/>
            <person name="Vasconcelos V."/>
            <person name="Leao P.N."/>
        </authorList>
    </citation>
    <scope>NUCLEOTIDE SEQUENCE</scope>
    <source>
        <strain evidence="7">LEGE 06105</strain>
    </source>
</reference>
<dbReference type="InterPro" id="IPR050639">
    <property type="entry name" value="SSR_resolvase"/>
</dbReference>
<evidence type="ECO:0000313" key="8">
    <source>
        <dbReference type="Proteomes" id="UP000620559"/>
    </source>
</evidence>
<gene>
    <name evidence="7" type="ORF">IQ247_18385</name>
</gene>
<dbReference type="GO" id="GO:0000150">
    <property type="term" value="F:DNA strand exchange activity"/>
    <property type="evidence" value="ECO:0007669"/>
    <property type="project" value="InterPro"/>
</dbReference>
<dbReference type="InterPro" id="IPR025827">
    <property type="entry name" value="Zn_ribbon_recom_dom"/>
</dbReference>
<dbReference type="CDD" id="cd00338">
    <property type="entry name" value="Ser_Recombinase"/>
    <property type="match status" value="1"/>
</dbReference>
<dbReference type="InterPro" id="IPR036162">
    <property type="entry name" value="Resolvase-like_N_sf"/>
</dbReference>
<keyword evidence="8" id="KW-1185">Reference proteome</keyword>
<dbReference type="GO" id="GO:0015074">
    <property type="term" value="P:DNA integration"/>
    <property type="evidence" value="ECO:0007669"/>
    <property type="project" value="UniProtKB-KW"/>
</dbReference>
<feature type="active site" description="O-(5'-phospho-DNA)-serine intermediate" evidence="4 5">
    <location>
        <position position="12"/>
    </location>
</feature>
<evidence type="ECO:0000259" key="6">
    <source>
        <dbReference type="PROSITE" id="PS51736"/>
    </source>
</evidence>
<dbReference type="PROSITE" id="PS00397">
    <property type="entry name" value="RECOMBINASES_1"/>
    <property type="match status" value="1"/>
</dbReference>
<keyword evidence="1" id="KW-0229">DNA integration</keyword>
<keyword evidence="2" id="KW-0238">DNA-binding</keyword>
<name>A0A8J7F1V7_9CYAN</name>
<evidence type="ECO:0000256" key="2">
    <source>
        <dbReference type="ARBA" id="ARBA00023125"/>
    </source>
</evidence>
<dbReference type="AlphaFoldDB" id="A0A8J7F1V7"/>
<dbReference type="EMBL" id="JADEWL010000065">
    <property type="protein sequence ID" value="MBE9214611.1"/>
    <property type="molecule type" value="Genomic_DNA"/>
</dbReference>
<dbReference type="Gene3D" id="3.40.50.1390">
    <property type="entry name" value="Resolvase, N-terminal catalytic domain"/>
    <property type="match status" value="1"/>
</dbReference>
<comment type="caution">
    <text evidence="7">The sequence shown here is derived from an EMBL/GenBank/DDBJ whole genome shotgun (WGS) entry which is preliminary data.</text>
</comment>
<dbReference type="PROSITE" id="PS51736">
    <property type="entry name" value="RECOMBINASES_3"/>
    <property type="match status" value="1"/>
</dbReference>
<dbReference type="Proteomes" id="UP000620559">
    <property type="component" value="Unassembled WGS sequence"/>
</dbReference>